<dbReference type="Pfam" id="PF00023">
    <property type="entry name" value="Ank"/>
    <property type="match status" value="1"/>
</dbReference>
<evidence type="ECO:0000256" key="3">
    <source>
        <dbReference type="ARBA" id="ARBA00008646"/>
    </source>
</evidence>
<comment type="function">
    <text evidence="10">The branched-chain alpha-keto dehydrogenase complex catalyzes the overall conversion of alpha-keto acids to acyl-CoA and CO(2). It contains multiple copies of three enzymatic components: branched-chain alpha-keto acid decarboxylase (E1), lipoamide acyltransferase (E2) and lipoamide dehydrogenase (E3).</text>
</comment>
<dbReference type="Gene3D" id="3.40.50.970">
    <property type="match status" value="1"/>
</dbReference>
<dbReference type="InterPro" id="IPR029061">
    <property type="entry name" value="THDP-binding"/>
</dbReference>
<reference evidence="12 13" key="1">
    <citation type="submission" date="2015-01" db="EMBL/GenBank/DDBJ databases">
        <title>Evolution of Trichinella species and genotypes.</title>
        <authorList>
            <person name="Korhonen P.K."/>
            <person name="Edoardo P."/>
            <person name="Giuseppe L.R."/>
            <person name="Gasser R.B."/>
        </authorList>
    </citation>
    <scope>NUCLEOTIDE SEQUENCE [LARGE SCALE GENOMIC DNA]</scope>
    <source>
        <strain evidence="12">ISS1980</strain>
    </source>
</reference>
<keyword evidence="8" id="KW-0496">Mitochondrion</keyword>
<dbReference type="GO" id="GO:0009083">
    <property type="term" value="P:branched-chain amino acid catabolic process"/>
    <property type="evidence" value="ECO:0007669"/>
    <property type="project" value="TreeGrafter"/>
</dbReference>
<feature type="repeat" description="ANK" evidence="9">
    <location>
        <begin position="110"/>
        <end position="142"/>
    </location>
</feature>
<comment type="caution">
    <text evidence="12">The sequence shown here is derived from an EMBL/GenBank/DDBJ whole genome shotgun (WGS) entry which is preliminary data.</text>
</comment>
<evidence type="ECO:0000259" key="11">
    <source>
        <dbReference type="Pfam" id="PF00676"/>
    </source>
</evidence>
<evidence type="ECO:0000256" key="9">
    <source>
        <dbReference type="PROSITE-ProRule" id="PRU00023"/>
    </source>
</evidence>
<dbReference type="STRING" id="268474.A0A0V1N3Y4"/>
<dbReference type="EC" id="1.2.4.4" evidence="10"/>
<accession>A0A0V1N3Y4</accession>
<gene>
    <name evidence="12" type="primary">Y39E4A.3</name>
    <name evidence="12" type="ORF">T10_12820</name>
</gene>
<dbReference type="CDD" id="cd02000">
    <property type="entry name" value="TPP_E1_PDC_ADC_BCADC"/>
    <property type="match status" value="1"/>
</dbReference>
<comment type="subcellular location">
    <subcellularLocation>
        <location evidence="2">Mitochondrion matrix</location>
    </subcellularLocation>
</comment>
<dbReference type="AlphaFoldDB" id="A0A0V1N3Y4"/>
<proteinExistence type="inferred from homology"/>
<dbReference type="InterPro" id="IPR002110">
    <property type="entry name" value="Ankyrin_rpt"/>
</dbReference>
<comment type="cofactor">
    <cofactor evidence="1 10">
        <name>thiamine diphosphate</name>
        <dbReference type="ChEBI" id="CHEBI:58937"/>
    </cofactor>
</comment>
<dbReference type="GO" id="GO:0005759">
    <property type="term" value="C:mitochondrial matrix"/>
    <property type="evidence" value="ECO:0007669"/>
    <property type="project" value="UniProtKB-SubCell"/>
</dbReference>
<sequence>LLNQIFRNKTMDDDVVVDEAQLGKLELNDGEYSGVSDPQLMLDILDAKQKEPSAFVSGWEEMDNTGIIPDENVENDPGKKLLVAAEKGDADEVVNLLKCDRSLVHVRDRDFYTPLHRAAYNNHVSVIKVLLSNGADISAQTEDGWQPLHCAARWGNLESVKILLHMGKADINARSNSGLTPLHIAASEQPSLFTAEYLLSQPDIDPSIRSKTGETAMDIARRTSDLMLQLFESDTKKCKKPSCRFRFFCQFISRKTRFWKQFHWLQLNMVISILRTAFREVKLQRRLIFGGCLFTRKQFCDVSRKTDEILINQFKEKFFSNRLIKFTDQLDFVNDSGENALPVFRIIDNLGNVVNAEMIKAFSADLCLQMYKKMLLVHVVDEILYNAQRQGRISFYLTNDGEEATQIGSASALQADDLIYAQYRELGTLLWRDFPLQSLMDQCVGNADDLNKGRQMPVHYGSKELNVVTISSTLATQMPQAVGSAYAMKLRKQQNVVICYFGDGAASEGDCHAAFNFAGTLRCPVVFFCRNNGYAISTCSSEQYAGDGIGSRGPAYGLNTVRVDGNDVFAVHMATLHARQMALHCKPCLIEAITYRLGHHSTSDDSTAYRSAAEIQLWQKSNSPLARLRAFLFNNSLLDEEQEHSLQKIYRKEVLNSLILSEKKPKPEIETLFTDVYDQMTPRIQKQYNELKTALAARENLE</sequence>
<dbReference type="Pfam" id="PF12796">
    <property type="entry name" value="Ank_2"/>
    <property type="match status" value="1"/>
</dbReference>
<dbReference type="InterPro" id="IPR050771">
    <property type="entry name" value="Alpha-ketoacid_DH_E1_comp"/>
</dbReference>
<feature type="repeat" description="ANK" evidence="9">
    <location>
        <begin position="143"/>
        <end position="167"/>
    </location>
</feature>
<keyword evidence="10" id="KW-0786">Thiamine pyrophosphate</keyword>
<evidence type="ECO:0000256" key="4">
    <source>
        <dbReference type="ARBA" id="ARBA00022723"/>
    </source>
</evidence>
<keyword evidence="6" id="KW-0630">Potassium</keyword>
<dbReference type="PROSITE" id="PS50088">
    <property type="entry name" value="ANK_REPEAT"/>
    <property type="match status" value="2"/>
</dbReference>
<keyword evidence="4" id="KW-0479">Metal-binding</keyword>
<dbReference type="PANTHER" id="PTHR43380:SF1">
    <property type="entry name" value="2-OXOISOVALERATE DEHYDROGENASE SUBUNIT ALPHA, MITOCHONDRIAL"/>
    <property type="match status" value="1"/>
</dbReference>
<dbReference type="Proteomes" id="UP000054843">
    <property type="component" value="Unassembled WGS sequence"/>
</dbReference>
<dbReference type="FunFam" id="3.40.50.970:FF:000015">
    <property type="entry name" value="2-oxoisovalerate dehydrogenase subunit alpha"/>
    <property type="match status" value="1"/>
</dbReference>
<comment type="similarity">
    <text evidence="3 10">Belongs to the BCKDHA family.</text>
</comment>
<dbReference type="InterPro" id="IPR001017">
    <property type="entry name" value="DH_E1"/>
</dbReference>
<evidence type="ECO:0000256" key="7">
    <source>
        <dbReference type="ARBA" id="ARBA00023002"/>
    </source>
</evidence>
<evidence type="ECO:0000256" key="1">
    <source>
        <dbReference type="ARBA" id="ARBA00001964"/>
    </source>
</evidence>
<keyword evidence="9" id="KW-0040">ANK repeat</keyword>
<name>A0A0V1N3Y4_9BILA</name>
<evidence type="ECO:0000256" key="8">
    <source>
        <dbReference type="ARBA" id="ARBA00023128"/>
    </source>
</evidence>
<evidence type="ECO:0000256" key="10">
    <source>
        <dbReference type="RuleBase" id="RU365014"/>
    </source>
</evidence>
<dbReference type="OrthoDB" id="3845at2759"/>
<feature type="non-terminal residue" evidence="12">
    <location>
        <position position="1"/>
    </location>
</feature>
<comment type="catalytic activity">
    <reaction evidence="10">
        <text>N(6)-[(R)-lipoyl]-L-lysyl-[protein] + 3-methyl-2-oxobutanoate + H(+) = N(6)-[(R)-S(8)-2-methylpropanoyldihydrolipoyl]-L-lysyl-[protein] + CO2</text>
        <dbReference type="Rhea" id="RHEA:13457"/>
        <dbReference type="Rhea" id="RHEA-COMP:10474"/>
        <dbReference type="Rhea" id="RHEA-COMP:10497"/>
        <dbReference type="ChEBI" id="CHEBI:11851"/>
        <dbReference type="ChEBI" id="CHEBI:15378"/>
        <dbReference type="ChEBI" id="CHEBI:16526"/>
        <dbReference type="ChEBI" id="CHEBI:83099"/>
        <dbReference type="ChEBI" id="CHEBI:83142"/>
        <dbReference type="EC" id="1.2.4.4"/>
    </reaction>
</comment>
<keyword evidence="13" id="KW-1185">Reference proteome</keyword>
<dbReference type="PROSITE" id="PS50297">
    <property type="entry name" value="ANK_REP_REGION"/>
    <property type="match status" value="2"/>
</dbReference>
<organism evidence="12 13">
    <name type="scientific">Trichinella papuae</name>
    <dbReference type="NCBI Taxonomy" id="268474"/>
    <lineage>
        <taxon>Eukaryota</taxon>
        <taxon>Metazoa</taxon>
        <taxon>Ecdysozoa</taxon>
        <taxon>Nematoda</taxon>
        <taxon>Enoplea</taxon>
        <taxon>Dorylaimia</taxon>
        <taxon>Trichinellida</taxon>
        <taxon>Trichinellidae</taxon>
        <taxon>Trichinella</taxon>
    </lineage>
</organism>
<dbReference type="Pfam" id="PF00676">
    <property type="entry name" value="E1_dh"/>
    <property type="match status" value="1"/>
</dbReference>
<evidence type="ECO:0000256" key="2">
    <source>
        <dbReference type="ARBA" id="ARBA00004305"/>
    </source>
</evidence>
<evidence type="ECO:0000256" key="6">
    <source>
        <dbReference type="ARBA" id="ARBA00022958"/>
    </source>
</evidence>
<protein>
    <recommendedName>
        <fullName evidence="10">2-oxoisovalerate dehydrogenase subunit alpha</fullName>
        <ecNumber evidence="10">1.2.4.4</ecNumber>
    </recommendedName>
    <alternativeName>
        <fullName evidence="10">Branched-chain alpha-keto acid dehydrogenase E1 component alpha chain</fullName>
    </alternativeName>
</protein>
<evidence type="ECO:0000256" key="5">
    <source>
        <dbReference type="ARBA" id="ARBA00022946"/>
    </source>
</evidence>
<dbReference type="SUPFAM" id="SSF48403">
    <property type="entry name" value="Ankyrin repeat"/>
    <property type="match status" value="1"/>
</dbReference>
<dbReference type="PANTHER" id="PTHR43380">
    <property type="entry name" value="2-OXOISOVALERATE DEHYDROGENASE SUBUNIT ALPHA, MITOCHONDRIAL"/>
    <property type="match status" value="1"/>
</dbReference>
<dbReference type="SMART" id="SM00248">
    <property type="entry name" value="ANK"/>
    <property type="match status" value="3"/>
</dbReference>
<dbReference type="InterPro" id="IPR036770">
    <property type="entry name" value="Ankyrin_rpt-contain_sf"/>
</dbReference>
<feature type="domain" description="Dehydrogenase E1 component" evidence="11">
    <location>
        <begin position="371"/>
        <end position="669"/>
    </location>
</feature>
<dbReference type="SUPFAM" id="SSF52518">
    <property type="entry name" value="Thiamin diphosphate-binding fold (THDP-binding)"/>
    <property type="match status" value="1"/>
</dbReference>
<dbReference type="GO" id="GO:0003863">
    <property type="term" value="F:branched-chain 2-oxo acid dehydrogenase activity"/>
    <property type="evidence" value="ECO:0007669"/>
    <property type="project" value="UniProtKB-EC"/>
</dbReference>
<dbReference type="GO" id="GO:0046872">
    <property type="term" value="F:metal ion binding"/>
    <property type="evidence" value="ECO:0007669"/>
    <property type="project" value="UniProtKB-KW"/>
</dbReference>
<evidence type="ECO:0000313" key="13">
    <source>
        <dbReference type="Proteomes" id="UP000054843"/>
    </source>
</evidence>
<keyword evidence="7 10" id="KW-0560">Oxidoreductase</keyword>
<evidence type="ECO:0000313" key="12">
    <source>
        <dbReference type="EMBL" id="KRZ78722.1"/>
    </source>
</evidence>
<dbReference type="EMBL" id="JYDO01000011">
    <property type="protein sequence ID" value="KRZ78722.1"/>
    <property type="molecule type" value="Genomic_DNA"/>
</dbReference>
<dbReference type="Gene3D" id="1.25.40.20">
    <property type="entry name" value="Ankyrin repeat-containing domain"/>
    <property type="match status" value="1"/>
</dbReference>
<keyword evidence="5" id="KW-0809">Transit peptide</keyword>